<gene>
    <name evidence="1" type="ORF">UU32_C0033G0006</name>
</gene>
<protein>
    <recommendedName>
        <fullName evidence="3">PIN domain-containing protein</fullName>
    </recommendedName>
</protein>
<sequence>MSCYYFRRYDLDRRLVLEALSSLLQESKIKSERTIILNSLLKYRDYPTLSFVDCYLWELAEGAGCDLLTNDKKLAVKK</sequence>
<name>A0A0G0WMZ5_9BACT</name>
<comment type="caution">
    <text evidence="1">The sequence shown here is derived from an EMBL/GenBank/DDBJ whole genome shotgun (WGS) entry which is preliminary data.</text>
</comment>
<organism evidence="1 2">
    <name type="scientific">Candidatus Woesebacteria bacterium GW2011_GWB1_41_10</name>
    <dbReference type="NCBI Taxonomy" id="1618577"/>
    <lineage>
        <taxon>Bacteria</taxon>
        <taxon>Candidatus Woeseibacteriota</taxon>
    </lineage>
</organism>
<evidence type="ECO:0000313" key="2">
    <source>
        <dbReference type="Proteomes" id="UP000033858"/>
    </source>
</evidence>
<reference evidence="1 2" key="1">
    <citation type="journal article" date="2015" name="Nature">
        <title>rRNA introns, odd ribosomes, and small enigmatic genomes across a large radiation of phyla.</title>
        <authorList>
            <person name="Brown C.T."/>
            <person name="Hug L.A."/>
            <person name="Thomas B.C."/>
            <person name="Sharon I."/>
            <person name="Castelle C.J."/>
            <person name="Singh A."/>
            <person name="Wilkins M.J."/>
            <person name="Williams K.H."/>
            <person name="Banfield J.F."/>
        </authorList>
    </citation>
    <scope>NUCLEOTIDE SEQUENCE [LARGE SCALE GENOMIC DNA]</scope>
</reference>
<evidence type="ECO:0008006" key="3">
    <source>
        <dbReference type="Google" id="ProtNLM"/>
    </source>
</evidence>
<dbReference type="Gene3D" id="3.40.50.1010">
    <property type="entry name" value="5'-nuclease"/>
    <property type="match status" value="1"/>
</dbReference>
<dbReference type="EMBL" id="LCAE01000033">
    <property type="protein sequence ID" value="KKR85820.1"/>
    <property type="molecule type" value="Genomic_DNA"/>
</dbReference>
<dbReference type="SUPFAM" id="SSF88723">
    <property type="entry name" value="PIN domain-like"/>
    <property type="match status" value="1"/>
</dbReference>
<proteinExistence type="predicted"/>
<dbReference type="InterPro" id="IPR029060">
    <property type="entry name" value="PIN-like_dom_sf"/>
</dbReference>
<dbReference type="AlphaFoldDB" id="A0A0G0WMZ5"/>
<accession>A0A0G0WMZ5</accession>
<evidence type="ECO:0000313" key="1">
    <source>
        <dbReference type="EMBL" id="KKR85820.1"/>
    </source>
</evidence>
<dbReference type="Proteomes" id="UP000033858">
    <property type="component" value="Unassembled WGS sequence"/>
</dbReference>